<keyword evidence="3" id="KW-1185">Reference proteome</keyword>
<dbReference type="EMBL" id="JBHSVR010000001">
    <property type="protein sequence ID" value="MFC6632316.1"/>
    <property type="molecule type" value="Genomic_DNA"/>
</dbReference>
<dbReference type="Proteomes" id="UP001596425">
    <property type="component" value="Unassembled WGS sequence"/>
</dbReference>
<proteinExistence type="predicted"/>
<evidence type="ECO:0000313" key="2">
    <source>
        <dbReference type="EMBL" id="MFC6632316.1"/>
    </source>
</evidence>
<protein>
    <recommendedName>
        <fullName evidence="4">Baseplate protein J-like domain-containing protein</fullName>
    </recommendedName>
</protein>
<sequence length="926" mass="103310">MNQYIGRRQIGPVFFSWQYIGSADDRVEVRWRSSTIVEEPLPLPPGRNPLAFSVEDPSDNRLRVTGVLKFDSQPAKLVVDNFNYPDAANGSNCHLDHVVLFPESPPQPTPPAPDDRASEEALLVERSLESDLFPYLYLAQWPDISAAELRDRFVQYDPESAPEDSLYRQLLAARAEGRDAMLEQADLFLSGRPPYSGRYLRDIAALGAPMDQLSHLDMEFRADPPASLGAFKQRTEAALDMGGWESIAEYWQGEAYARLSQRCWQNLFALSVQPGFNRQLADQLLRTLALAGLIGRIVDGEDKPAAWPAARLQAGIEATTVLPGTLFPMPPAQGGLGGGDFVAPVPYAIGDLELVRQRLCRYELGEVSGIENVMRGEYKESSQRSLRESRVEELASEESSDSYSSESAGQRRDLLAETLNTLKENFQYHYESQYGPPAKQLTVIVDGRVEPVDEQPQKVAAEEVACSARALTQRAASSLARRVHWQRSSASLNRDESHTLRRVDASQMEANVRAVYRWVNKVYQCWTVALGRCFVLEFFVREPARGYIASAFSLRGLSLREPPPLVDFGVETFLDISTDPESPSYYARLAAEYQVVDLQPPPSRESRSSASFQSGDPVSWQSLSVEPGYGASSAKVSVSPGPGSDDLQLSIAVGQRRCQYPGGEEEPLYLDGETEQVPAAVVTAADCGAYSVAIEVKAELTAEALERWQLDTYRAIAAGCEQQRQRYYDTLSGWPGNRKKASELGVRETVREELRRNIVRQLLREVEALTGERGDLALGEERYVQFFQRALAWDEMAYAFTVKTENDLGTAISQRYRGEDELFSAFLQAGFSRVLLPVSPKFSYRMLYFLASGQIWPGVDTLAPAFCPERENEPDYRYINLVNALKEADSEPPREAPADRWELVVPTEMTVLQDSGELPVFKEGES</sequence>
<evidence type="ECO:0000256" key="1">
    <source>
        <dbReference type="SAM" id="MobiDB-lite"/>
    </source>
</evidence>
<feature type="compositionally biased region" description="Basic and acidic residues" evidence="1">
    <location>
        <begin position="378"/>
        <end position="393"/>
    </location>
</feature>
<comment type="caution">
    <text evidence="2">The sequence shown here is derived from an EMBL/GenBank/DDBJ whole genome shotgun (WGS) entry which is preliminary data.</text>
</comment>
<evidence type="ECO:0008006" key="4">
    <source>
        <dbReference type="Google" id="ProtNLM"/>
    </source>
</evidence>
<reference evidence="3" key="1">
    <citation type="journal article" date="2019" name="Int. J. Syst. Evol. Microbiol.">
        <title>The Global Catalogue of Microorganisms (GCM) 10K type strain sequencing project: providing services to taxonomists for standard genome sequencing and annotation.</title>
        <authorList>
            <consortium name="The Broad Institute Genomics Platform"/>
            <consortium name="The Broad Institute Genome Sequencing Center for Infectious Disease"/>
            <person name="Wu L."/>
            <person name="Ma J."/>
        </authorList>
    </citation>
    <scope>NUCLEOTIDE SEQUENCE [LARGE SCALE GENOMIC DNA]</scope>
    <source>
        <strain evidence="3">CGMCC 1.13718</strain>
    </source>
</reference>
<feature type="region of interest" description="Disordered" evidence="1">
    <location>
        <begin position="378"/>
        <end position="410"/>
    </location>
</feature>
<dbReference type="RefSeq" id="WP_193192434.1">
    <property type="nucleotide sequence ID" value="NZ_JACZFR010000028.1"/>
</dbReference>
<name>A0ABW1YHS7_9GAMM</name>
<gene>
    <name evidence="2" type="ORF">ACFQBM_03430</name>
</gene>
<organism evidence="2 3">
    <name type="scientific">Microbulbifer taiwanensis</name>
    <dbReference type="NCBI Taxonomy" id="986746"/>
    <lineage>
        <taxon>Bacteria</taxon>
        <taxon>Pseudomonadati</taxon>
        <taxon>Pseudomonadota</taxon>
        <taxon>Gammaproteobacteria</taxon>
        <taxon>Cellvibrionales</taxon>
        <taxon>Microbulbiferaceae</taxon>
        <taxon>Microbulbifer</taxon>
    </lineage>
</organism>
<feature type="region of interest" description="Disordered" evidence="1">
    <location>
        <begin position="599"/>
        <end position="618"/>
    </location>
</feature>
<accession>A0ABW1YHS7</accession>
<evidence type="ECO:0000313" key="3">
    <source>
        <dbReference type="Proteomes" id="UP001596425"/>
    </source>
</evidence>